<evidence type="ECO:0000313" key="2">
    <source>
        <dbReference type="EMBL" id="PUZ29666.1"/>
    </source>
</evidence>
<sequence>MKPAAHGRHWKAHMSDIFVKRGLLLAAAVVCSVTVHAQFGNVLQKAKDKAAQKAQDAIDKKMSSSSSTPTSGTGTDNATASTGSTTAGTQPRKRLNVESVFDFVPGDTVLYASGFDKQPAGALPAEWKTNGSGQLVNISGFPGAWLQVQVNSTYKLKQNLYLPSHCSIEFDILNSVDQIKDIYPVQFGIAENNSVAGWNEGDISNVQLEYYNKDEVVTFAGPTDKYNSLKFDLEPYANDKMHVSIEINGNNMKVYLEKQKILDAQVFRDGVKKYFYFSSPLRLDNDAKVFFGNVRMAKYK</sequence>
<accession>A0A2T7BPR5</accession>
<dbReference type="AlphaFoldDB" id="A0A2T7BPR5"/>
<dbReference type="OrthoDB" id="9800869at2"/>
<dbReference type="Proteomes" id="UP000244450">
    <property type="component" value="Unassembled WGS sequence"/>
</dbReference>
<gene>
    <name evidence="2" type="ORF">DCC81_09570</name>
</gene>
<organism evidence="2 3">
    <name type="scientific">Chitinophaga parva</name>
    <dbReference type="NCBI Taxonomy" id="2169414"/>
    <lineage>
        <taxon>Bacteria</taxon>
        <taxon>Pseudomonadati</taxon>
        <taxon>Bacteroidota</taxon>
        <taxon>Chitinophagia</taxon>
        <taxon>Chitinophagales</taxon>
        <taxon>Chitinophagaceae</taxon>
        <taxon>Chitinophaga</taxon>
    </lineage>
</organism>
<feature type="compositionally biased region" description="Low complexity" evidence="1">
    <location>
        <begin position="63"/>
        <end position="89"/>
    </location>
</feature>
<proteinExistence type="predicted"/>
<dbReference type="EMBL" id="QCYK01000001">
    <property type="protein sequence ID" value="PUZ29666.1"/>
    <property type="molecule type" value="Genomic_DNA"/>
</dbReference>
<keyword evidence="3" id="KW-1185">Reference proteome</keyword>
<reference evidence="2 3" key="1">
    <citation type="submission" date="2018-04" db="EMBL/GenBank/DDBJ databases">
        <title>Chitinophaga fuyangensis sp. nov., isolated from soil in a chemical factory.</title>
        <authorList>
            <person name="Chen K."/>
        </authorList>
    </citation>
    <scope>NUCLEOTIDE SEQUENCE [LARGE SCALE GENOMIC DNA]</scope>
    <source>
        <strain evidence="2 3">LY-1</strain>
    </source>
</reference>
<dbReference type="RefSeq" id="WP_108686303.1">
    <property type="nucleotide sequence ID" value="NZ_QCYK01000001.1"/>
</dbReference>
<comment type="caution">
    <text evidence="2">The sequence shown here is derived from an EMBL/GenBank/DDBJ whole genome shotgun (WGS) entry which is preliminary data.</text>
</comment>
<protein>
    <submittedName>
        <fullName evidence="2">Uncharacterized protein</fullName>
    </submittedName>
</protein>
<evidence type="ECO:0000313" key="3">
    <source>
        <dbReference type="Proteomes" id="UP000244450"/>
    </source>
</evidence>
<name>A0A2T7BPR5_9BACT</name>
<feature type="region of interest" description="Disordered" evidence="1">
    <location>
        <begin position="54"/>
        <end position="91"/>
    </location>
</feature>
<evidence type="ECO:0000256" key="1">
    <source>
        <dbReference type="SAM" id="MobiDB-lite"/>
    </source>
</evidence>